<keyword evidence="3" id="KW-1185">Reference proteome</keyword>
<feature type="compositionally biased region" description="Acidic residues" evidence="1">
    <location>
        <begin position="38"/>
        <end position="49"/>
    </location>
</feature>
<reference evidence="2 3" key="1">
    <citation type="journal article" date="2017" name="G3 (Bethesda)">
        <title>The Physical Genome Mapping of Anopheles albimanus Corrected Scaffold Misassemblies and Identified Interarm Rearrangements in Genus Anopheles.</title>
        <authorList>
            <person name="Artemov G.N."/>
            <person name="Peery A.N."/>
            <person name="Jiang X."/>
            <person name="Tu Z."/>
            <person name="Stegniy V.N."/>
            <person name="Sharakhova M.V."/>
            <person name="Sharakhov I.V."/>
        </authorList>
    </citation>
    <scope>NUCLEOTIDE SEQUENCE [LARGE SCALE GENOMIC DNA]</scope>
    <source>
        <strain evidence="2 3">ALBI9_A</strain>
    </source>
</reference>
<proteinExistence type="predicted"/>
<feature type="region of interest" description="Disordered" evidence="1">
    <location>
        <begin position="1"/>
        <end position="123"/>
    </location>
</feature>
<evidence type="ECO:0000313" key="3">
    <source>
        <dbReference type="Proteomes" id="UP000069272"/>
    </source>
</evidence>
<accession>A0A182FAZ5</accession>
<name>A0A182FAZ5_ANOAL</name>
<dbReference type="EnsemblMetazoa" id="AALB003675-RA">
    <property type="protein sequence ID" value="AALB003675-PA"/>
    <property type="gene ID" value="AALB003675"/>
</dbReference>
<sequence length="123" mass="14586">MSAPDVGYHRRRVPQQQQMVEEQYDDVFDDESRNRSVDEEEDEQGEEVMEPGHQELEHVPSVNRLGRRGSDRMVSSNSQQQQQQAWQPEQGADGDGYYDAPSQQPQRYDRQLRSHRHQRQLHR</sequence>
<dbReference type="Proteomes" id="UP000069272">
    <property type="component" value="Chromosome 2R"/>
</dbReference>
<evidence type="ECO:0000256" key="1">
    <source>
        <dbReference type="SAM" id="MobiDB-lite"/>
    </source>
</evidence>
<dbReference type="AlphaFoldDB" id="A0A182FAZ5"/>
<organism evidence="2 3">
    <name type="scientific">Anopheles albimanus</name>
    <name type="common">New world malaria mosquito</name>
    <dbReference type="NCBI Taxonomy" id="7167"/>
    <lineage>
        <taxon>Eukaryota</taxon>
        <taxon>Metazoa</taxon>
        <taxon>Ecdysozoa</taxon>
        <taxon>Arthropoda</taxon>
        <taxon>Hexapoda</taxon>
        <taxon>Insecta</taxon>
        <taxon>Pterygota</taxon>
        <taxon>Neoptera</taxon>
        <taxon>Endopterygota</taxon>
        <taxon>Diptera</taxon>
        <taxon>Nematocera</taxon>
        <taxon>Culicoidea</taxon>
        <taxon>Culicidae</taxon>
        <taxon>Anophelinae</taxon>
        <taxon>Anopheles</taxon>
    </lineage>
</organism>
<feature type="compositionally biased region" description="Basic residues" evidence="1">
    <location>
        <begin position="113"/>
        <end position="123"/>
    </location>
</feature>
<protein>
    <submittedName>
        <fullName evidence="2">Uncharacterized protein</fullName>
    </submittedName>
</protein>
<evidence type="ECO:0000313" key="2">
    <source>
        <dbReference type="EnsemblMetazoa" id="AALB003675-PA"/>
    </source>
</evidence>
<feature type="compositionally biased region" description="Low complexity" evidence="1">
    <location>
        <begin position="79"/>
        <end position="90"/>
    </location>
</feature>
<reference evidence="2" key="2">
    <citation type="submission" date="2022-08" db="UniProtKB">
        <authorList>
            <consortium name="EnsemblMetazoa"/>
        </authorList>
    </citation>
    <scope>IDENTIFICATION</scope>
    <source>
        <strain evidence="2">STECLA/ALBI9_A</strain>
    </source>
</reference>